<reference evidence="1 2" key="1">
    <citation type="submission" date="2020-08" db="EMBL/GenBank/DDBJ databases">
        <title>Sequencing the genomes of 1000 actinobacteria strains.</title>
        <authorList>
            <person name="Klenk H.-P."/>
        </authorList>
    </citation>
    <scope>NUCLEOTIDE SEQUENCE [LARGE SCALE GENOMIC DNA]</scope>
    <source>
        <strain evidence="1 2">DSM 44786</strain>
    </source>
</reference>
<dbReference type="RefSeq" id="WP_184924080.1">
    <property type="nucleotide sequence ID" value="NZ_JACHJR010000001.1"/>
</dbReference>
<proteinExistence type="predicted"/>
<dbReference type="EMBL" id="JACHJR010000001">
    <property type="protein sequence ID" value="MBB4951838.1"/>
    <property type="molecule type" value="Genomic_DNA"/>
</dbReference>
<dbReference type="AlphaFoldDB" id="A0A7W7WM13"/>
<accession>A0A7W7WM13</accession>
<gene>
    <name evidence="1" type="ORF">F4556_007373</name>
</gene>
<comment type="caution">
    <text evidence="1">The sequence shown here is derived from an EMBL/GenBank/DDBJ whole genome shotgun (WGS) entry which is preliminary data.</text>
</comment>
<protein>
    <submittedName>
        <fullName evidence="1">Uncharacterized protein</fullName>
    </submittedName>
</protein>
<evidence type="ECO:0000313" key="2">
    <source>
        <dbReference type="Proteomes" id="UP000573327"/>
    </source>
</evidence>
<name>A0A7W7WM13_9ACTN</name>
<sequence length="50" mass="5652">MSYHLEAARATIDTRLRDAESHRIARALRLKARAERATHRARQALAVVTA</sequence>
<organism evidence="1 2">
    <name type="scientific">Kitasatospora gansuensis</name>
    <dbReference type="NCBI Taxonomy" id="258050"/>
    <lineage>
        <taxon>Bacteria</taxon>
        <taxon>Bacillati</taxon>
        <taxon>Actinomycetota</taxon>
        <taxon>Actinomycetes</taxon>
        <taxon>Kitasatosporales</taxon>
        <taxon>Streptomycetaceae</taxon>
        <taxon>Kitasatospora</taxon>
    </lineage>
</organism>
<evidence type="ECO:0000313" key="1">
    <source>
        <dbReference type="EMBL" id="MBB4951838.1"/>
    </source>
</evidence>
<keyword evidence="2" id="KW-1185">Reference proteome</keyword>
<dbReference type="Proteomes" id="UP000573327">
    <property type="component" value="Unassembled WGS sequence"/>
</dbReference>